<keyword evidence="2" id="KW-1185">Reference proteome</keyword>
<reference evidence="1 2" key="1">
    <citation type="journal article" date="2013" name="PLoS ONE">
        <title>Predicting the Proteins of Angomonas deanei, Strigomonas culicis and Their Respective Endosymbionts Reveals New Aspects of the Trypanosomatidae Family.</title>
        <authorList>
            <person name="Motta M.C."/>
            <person name="Martins A.C."/>
            <person name="de Souza S.S."/>
            <person name="Catta-Preta C.M."/>
            <person name="Silva R."/>
            <person name="Klein C.C."/>
            <person name="de Almeida L.G."/>
            <person name="de Lima Cunha O."/>
            <person name="Ciapina L.P."/>
            <person name="Brocchi M."/>
            <person name="Colabardini A.C."/>
            <person name="de Araujo Lima B."/>
            <person name="Machado C.R."/>
            <person name="de Almeida Soares C.M."/>
            <person name="Probst C.M."/>
            <person name="de Menezes C.B."/>
            <person name="Thompson C.E."/>
            <person name="Bartholomeu D.C."/>
            <person name="Gradia D.F."/>
            <person name="Pavoni D.P."/>
            <person name="Grisard E.C."/>
            <person name="Fantinatti-Garboggini F."/>
            <person name="Marchini F.K."/>
            <person name="Rodrigues-Luiz G.F."/>
            <person name="Wagner G."/>
            <person name="Goldman G.H."/>
            <person name="Fietto J.L."/>
            <person name="Elias M.C."/>
            <person name="Goldman M.H."/>
            <person name="Sagot M.F."/>
            <person name="Pereira M."/>
            <person name="Stoco P.H."/>
            <person name="de Mendonca-Neto R.P."/>
            <person name="Teixeira S.M."/>
            <person name="Maciel T.E."/>
            <person name="de Oliveira Mendes T.A."/>
            <person name="Urmenyi T.P."/>
            <person name="de Souza W."/>
            <person name="Schenkman S."/>
            <person name="de Vasconcelos A.T."/>
        </authorList>
    </citation>
    <scope>NUCLEOTIDE SEQUENCE [LARGE SCALE GENOMIC DNA]</scope>
</reference>
<dbReference type="CDD" id="cd17039">
    <property type="entry name" value="Ubl_ubiquitin_like"/>
    <property type="match status" value="1"/>
</dbReference>
<evidence type="ECO:0000313" key="2">
    <source>
        <dbReference type="Proteomes" id="UP000015354"/>
    </source>
</evidence>
<dbReference type="Proteomes" id="UP000015354">
    <property type="component" value="Unassembled WGS sequence"/>
</dbReference>
<accession>S9VWV4</accession>
<sequence length="336" mass="36769">MKVVLKWFATGKVSDLEETSALLNPDTTIAEVKGLIQIRFGFLASEVLLIKEHLLENRVSLRSLGIVGLPTDPALTAHVVRMSELEASNLDVDDTSHDDDLQEFTHADFILAMKMLGKQVPVSDERIVQMRMNAPRQHPAFLDAMGGKGRAGGPGGAMNPAPPMGMPGLGGNIQAYNPRNTEVCQIFLNVRYGPRKEGVDQMFAIPYPGVEPFAFWDMRPPDVFTSAQQPCSPGEVVMELFYFGEFSIIKDHQKFLALVKQSVETKVGVRVQTPLPMREAGCMYPLVACPVILSELDAMELGDVFFEDFGKMRTGPMLTRNPNDANVAGNGGCGAQ</sequence>
<comment type="caution">
    <text evidence="1">The sequence shown here is derived from an EMBL/GenBank/DDBJ whole genome shotgun (WGS) entry which is preliminary data.</text>
</comment>
<proteinExistence type="predicted"/>
<name>S9VWV4_9TRYP</name>
<evidence type="ECO:0000313" key="1">
    <source>
        <dbReference type="EMBL" id="EPY31541.1"/>
    </source>
</evidence>
<dbReference type="OrthoDB" id="270822at2759"/>
<gene>
    <name evidence="1" type="ORF">STCU_03404</name>
</gene>
<organism evidence="1 2">
    <name type="scientific">Strigomonas culicis</name>
    <dbReference type="NCBI Taxonomy" id="28005"/>
    <lineage>
        <taxon>Eukaryota</taxon>
        <taxon>Discoba</taxon>
        <taxon>Euglenozoa</taxon>
        <taxon>Kinetoplastea</taxon>
        <taxon>Metakinetoplastina</taxon>
        <taxon>Trypanosomatida</taxon>
        <taxon>Trypanosomatidae</taxon>
        <taxon>Strigomonadinae</taxon>
        <taxon>Strigomonas</taxon>
    </lineage>
</organism>
<dbReference type="EMBL" id="ATMH01003404">
    <property type="protein sequence ID" value="EPY31541.1"/>
    <property type="molecule type" value="Genomic_DNA"/>
</dbReference>
<evidence type="ECO:0008006" key="3">
    <source>
        <dbReference type="Google" id="ProtNLM"/>
    </source>
</evidence>
<dbReference type="AlphaFoldDB" id="S9VWV4"/>
<protein>
    <recommendedName>
        <fullName evidence="3">Ubiquitin-like domain-containing protein</fullName>
    </recommendedName>
</protein>